<keyword evidence="9" id="KW-1185">Reference proteome</keyword>
<evidence type="ECO:0000256" key="4">
    <source>
        <dbReference type="SAM" id="MobiDB-lite"/>
    </source>
</evidence>
<evidence type="ECO:0000259" key="7">
    <source>
        <dbReference type="PROSITE" id="PS50885"/>
    </source>
</evidence>
<protein>
    <submittedName>
        <fullName evidence="8">Methyl-accepting chemotaxis protein CtpH</fullName>
    </submittedName>
</protein>
<dbReference type="SMART" id="SM00283">
    <property type="entry name" value="MA"/>
    <property type="match status" value="1"/>
</dbReference>
<feature type="compositionally biased region" description="Basic and acidic residues" evidence="4">
    <location>
        <begin position="64"/>
        <end position="75"/>
    </location>
</feature>
<keyword evidence="5" id="KW-0472">Membrane</keyword>
<dbReference type="Gene3D" id="6.10.340.10">
    <property type="match status" value="1"/>
</dbReference>
<feature type="domain" description="HAMP" evidence="7">
    <location>
        <begin position="302"/>
        <end position="354"/>
    </location>
</feature>
<dbReference type="FunFam" id="1.10.287.950:FF:000001">
    <property type="entry name" value="Methyl-accepting chemotaxis sensory transducer"/>
    <property type="match status" value="1"/>
</dbReference>
<dbReference type="CDD" id="cd06225">
    <property type="entry name" value="HAMP"/>
    <property type="match status" value="1"/>
</dbReference>
<dbReference type="EMBL" id="PQWO01000013">
    <property type="protein sequence ID" value="PZD71865.1"/>
    <property type="molecule type" value="Genomic_DNA"/>
</dbReference>
<evidence type="ECO:0000313" key="8">
    <source>
        <dbReference type="EMBL" id="PZD71865.1"/>
    </source>
</evidence>
<dbReference type="CDD" id="cd11386">
    <property type="entry name" value="MCP_signal"/>
    <property type="match status" value="1"/>
</dbReference>
<keyword evidence="5" id="KW-1133">Transmembrane helix</keyword>
<dbReference type="SUPFAM" id="SSF158472">
    <property type="entry name" value="HAMP domain-like"/>
    <property type="match status" value="1"/>
</dbReference>
<evidence type="ECO:0000256" key="5">
    <source>
        <dbReference type="SAM" id="Phobius"/>
    </source>
</evidence>
<evidence type="ECO:0000256" key="1">
    <source>
        <dbReference type="ARBA" id="ARBA00023224"/>
    </source>
</evidence>
<dbReference type="SUPFAM" id="SSF58104">
    <property type="entry name" value="Methyl-accepting chemotaxis protein (MCP) signaling domain"/>
    <property type="match status" value="1"/>
</dbReference>
<evidence type="ECO:0000256" key="2">
    <source>
        <dbReference type="ARBA" id="ARBA00029447"/>
    </source>
</evidence>
<reference evidence="8 9" key="1">
    <citation type="journal article" date="2018" name="Sci. Rep.">
        <title>A novel species of the marine cyanobacterium Acaryochloris with a unique pigment content and lifestyle.</title>
        <authorList>
            <person name="Partensky F."/>
            <person name="Six C."/>
            <person name="Ratin M."/>
            <person name="Garczarek L."/>
            <person name="Vaulot D."/>
            <person name="Probert I."/>
            <person name="Calteau A."/>
            <person name="Gourvil P."/>
            <person name="Marie D."/>
            <person name="Grebert T."/>
            <person name="Bouchier C."/>
            <person name="Le Panse S."/>
            <person name="Gachenot M."/>
            <person name="Rodriguez F."/>
            <person name="Garrido J.L."/>
        </authorList>
    </citation>
    <scope>NUCLEOTIDE SEQUENCE [LARGE SCALE GENOMIC DNA]</scope>
    <source>
        <strain evidence="8 9">RCC1774</strain>
    </source>
</reference>
<dbReference type="Pfam" id="PF00015">
    <property type="entry name" value="MCPsignal"/>
    <property type="match status" value="1"/>
</dbReference>
<dbReference type="InterPro" id="IPR004089">
    <property type="entry name" value="MCPsignal_dom"/>
</dbReference>
<proteinExistence type="inferred from homology"/>
<gene>
    <name evidence="8" type="primary">ctpH_3</name>
    <name evidence="8" type="ORF">C1752_04372</name>
</gene>
<dbReference type="RefSeq" id="WP_110987605.1">
    <property type="nucleotide sequence ID" value="NZ_CAWNWM010000013.1"/>
</dbReference>
<feature type="compositionally biased region" description="Polar residues" evidence="4">
    <location>
        <begin position="1"/>
        <end position="42"/>
    </location>
</feature>
<dbReference type="GO" id="GO:0006935">
    <property type="term" value="P:chemotaxis"/>
    <property type="evidence" value="ECO:0007669"/>
    <property type="project" value="UniProtKB-ARBA"/>
</dbReference>
<dbReference type="PROSITE" id="PS50885">
    <property type="entry name" value="HAMP"/>
    <property type="match status" value="1"/>
</dbReference>
<dbReference type="GO" id="GO:0007165">
    <property type="term" value="P:signal transduction"/>
    <property type="evidence" value="ECO:0007669"/>
    <property type="project" value="UniProtKB-KW"/>
</dbReference>
<dbReference type="SMART" id="SM00304">
    <property type="entry name" value="HAMP"/>
    <property type="match status" value="2"/>
</dbReference>
<dbReference type="PANTHER" id="PTHR32089:SF114">
    <property type="entry name" value="METHYL-ACCEPTING CHEMOTAXIS PROTEIN MCPB"/>
    <property type="match status" value="1"/>
</dbReference>
<dbReference type="GO" id="GO:0016020">
    <property type="term" value="C:membrane"/>
    <property type="evidence" value="ECO:0007669"/>
    <property type="project" value="UniProtKB-SubCell"/>
</dbReference>
<dbReference type="InterPro" id="IPR003660">
    <property type="entry name" value="HAMP_dom"/>
</dbReference>
<name>A0A2W1JK59_9CYAN</name>
<dbReference type="Gene3D" id="1.10.287.950">
    <property type="entry name" value="Methyl-accepting chemotaxis protein"/>
    <property type="match status" value="1"/>
</dbReference>
<accession>A0A2W1JK59</accession>
<dbReference type="PANTHER" id="PTHR32089">
    <property type="entry name" value="METHYL-ACCEPTING CHEMOTAXIS PROTEIN MCPB"/>
    <property type="match status" value="1"/>
</dbReference>
<evidence type="ECO:0000256" key="3">
    <source>
        <dbReference type="PROSITE-ProRule" id="PRU00284"/>
    </source>
</evidence>
<feature type="region of interest" description="Disordered" evidence="4">
    <location>
        <begin position="1"/>
        <end position="76"/>
    </location>
</feature>
<feature type="domain" description="Methyl-accepting transducer" evidence="6">
    <location>
        <begin position="438"/>
        <end position="674"/>
    </location>
</feature>
<feature type="transmembrane region" description="Helical" evidence="5">
    <location>
        <begin position="281"/>
        <end position="301"/>
    </location>
</feature>
<evidence type="ECO:0000313" key="9">
    <source>
        <dbReference type="Proteomes" id="UP000248857"/>
    </source>
</evidence>
<dbReference type="PROSITE" id="PS50111">
    <property type="entry name" value="CHEMOTAXIS_TRANSDUC_2"/>
    <property type="match status" value="1"/>
</dbReference>
<evidence type="ECO:0000259" key="6">
    <source>
        <dbReference type="PROSITE" id="PS50111"/>
    </source>
</evidence>
<sequence>MHDQLNPPSVSEETNQQDTLLESSQSPDSFSTDVDGQETLISVSELEAFSDKNEAEEVEISDTSAEREINSDKQKSAAITSGLTYRGGSSGDSATSYSQRFFQLPIKRKQLFATGASIVSLGILIVAGGSVFNSTLQTKQIEQTETESSTILSLVEGDNAKNDLPAIATTLNAFPDGFSAILKQQGDGSFRVISAALEGQPLEPEMKKQLEKSSISLIQKAVAVSGEVATAKISLDGQSYNVGAVRMAGQGVVRVPGQNTVVLRGLSQASISNVLQRSLTLQLPLGLLLMALNVGLALLIARSLLEPITDLQQVTRKFSEGDRNARAKIFSTDEVGELASSFNLLVEDISRSEKALAEEAKKFALASQQAEAVVEEQKQQNTTLQYDLFQLLSEVEEASDGNLTVRADTTEGQVGVVADFFNSIVESMRDVVTQVKDSTTQVNSALVEDEEAMGELAEQSRKQAQKIQRMLTFVEQMAQSIQEVSVNAQQTADVVRSASSNAEAGGEAMDLTVQTIVELRETVAGTAKKVKRLGESSQQISKAVSLINQIALQTNLLAINASIEAARAGEEGRGFAVVAEEVGALAAQSAAATKEIEQIVDTIQMETSEVVNAMEVGTAQVVAGTGQVEAAKQSLGQIIEVSRQIDHLVQAISDSTASQTQTSEMVTNLMKEVAKVSANTSTASTKVASSLEGTVSVAKQLKASVDSFKVEA</sequence>
<keyword evidence="5" id="KW-0812">Transmembrane</keyword>
<dbReference type="Proteomes" id="UP000248857">
    <property type="component" value="Unassembled WGS sequence"/>
</dbReference>
<organism evidence="8 9">
    <name type="scientific">Acaryochloris thomasi RCC1774</name>
    <dbReference type="NCBI Taxonomy" id="1764569"/>
    <lineage>
        <taxon>Bacteria</taxon>
        <taxon>Bacillati</taxon>
        <taxon>Cyanobacteriota</taxon>
        <taxon>Cyanophyceae</taxon>
        <taxon>Acaryochloridales</taxon>
        <taxon>Acaryochloridaceae</taxon>
        <taxon>Acaryochloris</taxon>
        <taxon>Acaryochloris thomasi</taxon>
    </lineage>
</organism>
<comment type="similarity">
    <text evidence="2">Belongs to the methyl-accepting chemotaxis (MCP) protein family.</text>
</comment>
<keyword evidence="1 3" id="KW-0807">Transducer</keyword>
<feature type="transmembrane region" description="Helical" evidence="5">
    <location>
        <begin position="111"/>
        <end position="132"/>
    </location>
</feature>
<dbReference type="OrthoDB" id="419276at2"/>
<dbReference type="Pfam" id="PF00672">
    <property type="entry name" value="HAMP"/>
    <property type="match status" value="1"/>
</dbReference>
<comment type="caution">
    <text evidence="8">The sequence shown here is derived from an EMBL/GenBank/DDBJ whole genome shotgun (WGS) entry which is preliminary data.</text>
</comment>
<dbReference type="AlphaFoldDB" id="A0A2W1JK59"/>